<gene>
    <name evidence="8" type="ORF">METZ01_LOCUS143429</name>
</gene>
<evidence type="ECO:0000256" key="1">
    <source>
        <dbReference type="ARBA" id="ARBA00005790"/>
    </source>
</evidence>
<dbReference type="PANTHER" id="PTHR23117:SF13">
    <property type="entry name" value="GUANYLATE KINASE"/>
    <property type="match status" value="1"/>
</dbReference>
<dbReference type="InterPro" id="IPR017665">
    <property type="entry name" value="Guanylate_kinase"/>
</dbReference>
<feature type="domain" description="Guanylate kinase-like" evidence="7">
    <location>
        <begin position="7"/>
        <end position="187"/>
    </location>
</feature>
<comment type="similarity">
    <text evidence="1">Belongs to the guanylate kinase family.</text>
</comment>
<dbReference type="PROSITE" id="PS50052">
    <property type="entry name" value="GUANYLATE_KINASE_2"/>
    <property type="match status" value="1"/>
</dbReference>
<dbReference type="CDD" id="cd00071">
    <property type="entry name" value="GMPK"/>
    <property type="match status" value="1"/>
</dbReference>
<evidence type="ECO:0000256" key="5">
    <source>
        <dbReference type="ARBA" id="ARBA00022777"/>
    </source>
</evidence>
<evidence type="ECO:0000256" key="2">
    <source>
        <dbReference type="ARBA" id="ARBA00012961"/>
    </source>
</evidence>
<reference evidence="8" key="1">
    <citation type="submission" date="2018-05" db="EMBL/GenBank/DDBJ databases">
        <authorList>
            <person name="Lanie J.A."/>
            <person name="Ng W.-L."/>
            <person name="Kazmierczak K.M."/>
            <person name="Andrzejewski T.M."/>
            <person name="Davidsen T.M."/>
            <person name="Wayne K.J."/>
            <person name="Tettelin H."/>
            <person name="Glass J.I."/>
            <person name="Rusch D."/>
            <person name="Podicherti R."/>
            <person name="Tsui H.-C.T."/>
            <person name="Winkler M.E."/>
        </authorList>
    </citation>
    <scope>NUCLEOTIDE SEQUENCE</scope>
</reference>
<name>A0A381ZMT7_9ZZZZ</name>
<evidence type="ECO:0000256" key="3">
    <source>
        <dbReference type="ARBA" id="ARBA00022679"/>
    </source>
</evidence>
<evidence type="ECO:0000256" key="6">
    <source>
        <dbReference type="ARBA" id="ARBA00022840"/>
    </source>
</evidence>
<accession>A0A381ZMT7</accession>
<dbReference type="PROSITE" id="PS00856">
    <property type="entry name" value="GUANYLATE_KINASE_1"/>
    <property type="match status" value="1"/>
</dbReference>
<evidence type="ECO:0000256" key="4">
    <source>
        <dbReference type="ARBA" id="ARBA00022741"/>
    </source>
</evidence>
<dbReference type="Pfam" id="PF00625">
    <property type="entry name" value="Guanylate_kin"/>
    <property type="match status" value="1"/>
</dbReference>
<dbReference type="GO" id="GO:0005829">
    <property type="term" value="C:cytosol"/>
    <property type="evidence" value="ECO:0007669"/>
    <property type="project" value="TreeGrafter"/>
</dbReference>
<dbReference type="AlphaFoldDB" id="A0A381ZMT7"/>
<dbReference type="EMBL" id="UINC01021948">
    <property type="protein sequence ID" value="SVA90575.1"/>
    <property type="molecule type" value="Genomic_DNA"/>
</dbReference>
<dbReference type="GO" id="GO:0004385">
    <property type="term" value="F:GMP kinase activity"/>
    <property type="evidence" value="ECO:0007669"/>
    <property type="project" value="UniProtKB-EC"/>
</dbReference>
<dbReference type="InterPro" id="IPR020590">
    <property type="entry name" value="Guanylate_kinase_CS"/>
</dbReference>
<dbReference type="SMART" id="SM00072">
    <property type="entry name" value="GuKc"/>
    <property type="match status" value="1"/>
</dbReference>
<proteinExistence type="inferred from homology"/>
<protein>
    <recommendedName>
        <fullName evidence="2">guanylate kinase</fullName>
        <ecNumber evidence="2">2.7.4.8</ecNumber>
    </recommendedName>
</protein>
<organism evidence="8">
    <name type="scientific">marine metagenome</name>
    <dbReference type="NCBI Taxonomy" id="408172"/>
    <lineage>
        <taxon>unclassified sequences</taxon>
        <taxon>metagenomes</taxon>
        <taxon>ecological metagenomes</taxon>
    </lineage>
</organism>
<keyword evidence="3" id="KW-0808">Transferase</keyword>
<dbReference type="Gene3D" id="3.30.63.10">
    <property type="entry name" value="Guanylate Kinase phosphate binding domain"/>
    <property type="match status" value="1"/>
</dbReference>
<dbReference type="PANTHER" id="PTHR23117">
    <property type="entry name" value="GUANYLATE KINASE-RELATED"/>
    <property type="match status" value="1"/>
</dbReference>
<evidence type="ECO:0000259" key="7">
    <source>
        <dbReference type="PROSITE" id="PS50052"/>
    </source>
</evidence>
<dbReference type="Gene3D" id="3.40.50.300">
    <property type="entry name" value="P-loop containing nucleotide triphosphate hydrolases"/>
    <property type="match status" value="1"/>
</dbReference>
<dbReference type="InterPro" id="IPR027417">
    <property type="entry name" value="P-loop_NTPase"/>
</dbReference>
<dbReference type="FunFam" id="3.30.63.10:FF:000002">
    <property type="entry name" value="Guanylate kinase 1"/>
    <property type="match status" value="1"/>
</dbReference>
<dbReference type="EC" id="2.7.4.8" evidence="2"/>
<sequence length="211" mass="24802">MIFDCTGMMIIISSPSGAGKTTLVKLLSKRNKNFEISISNTTRTPRKNEIDGKDYYFINKEKFNDLINTKSFYEYAKVFNNLYGTLKDPVIKNLSQGKDVLFDIDWQGTEQIKKLELKNKLISIFILPPNIETLRDRLSNRDMKDKLILKRRMSQFKDDVLHWKEYDYVVINNDLEKCYKAIMSIIDCEKKGKKFLFDQNKIKEKISELIS</sequence>
<keyword evidence="6" id="KW-0067">ATP-binding</keyword>
<dbReference type="GO" id="GO:0005524">
    <property type="term" value="F:ATP binding"/>
    <property type="evidence" value="ECO:0007669"/>
    <property type="project" value="UniProtKB-KW"/>
</dbReference>
<evidence type="ECO:0000313" key="8">
    <source>
        <dbReference type="EMBL" id="SVA90575.1"/>
    </source>
</evidence>
<dbReference type="InterPro" id="IPR008145">
    <property type="entry name" value="GK/Ca_channel_bsu"/>
</dbReference>
<keyword evidence="5" id="KW-0418">Kinase</keyword>
<dbReference type="InterPro" id="IPR008144">
    <property type="entry name" value="Guanylate_kin-like_dom"/>
</dbReference>
<dbReference type="NCBIfam" id="TIGR03263">
    <property type="entry name" value="guanyl_kin"/>
    <property type="match status" value="1"/>
</dbReference>
<dbReference type="HAMAP" id="MF_00328">
    <property type="entry name" value="Guanylate_kinase"/>
    <property type="match status" value="1"/>
</dbReference>
<keyword evidence="4" id="KW-0547">Nucleotide-binding</keyword>
<dbReference type="SUPFAM" id="SSF52540">
    <property type="entry name" value="P-loop containing nucleoside triphosphate hydrolases"/>
    <property type="match status" value="1"/>
</dbReference>